<evidence type="ECO:0000259" key="1">
    <source>
        <dbReference type="Pfam" id="PF06032"/>
    </source>
</evidence>
<dbReference type="Gene3D" id="2.40.390.10">
    <property type="entry name" value="CV3147-like"/>
    <property type="match status" value="1"/>
</dbReference>
<protein>
    <recommendedName>
        <fullName evidence="4">DUF917 domain-containing protein</fullName>
    </recommendedName>
</protein>
<name>A0A382CC40_9ZZZZ</name>
<sequence>MRNLSKKEAINIQAGSSIKATGGGGSFESGIEAINLCYDQNQAISLLRMDEIEPEKHYISVGIIGDLSEESAISIDQEIDLMMNAVISLERHLEVEFHGIVSPEFGGMTGVAMAVACLLGKPIVDCDTAGRAVPSMEHSTFNIMGIDSCPLSVVSKFGDSVIIEQTQDAQRLEQLLRSMAVASGCVANTFNPIKGKLLGETTINHALSDCEKIGQARQDSLDEGKDPIKSILNSSNGYKLFYGVVKETEVKSQGGYTEGVIHIDGMDQFEGDVFKLWFKNEHLISWKNGESFVTCPDLLTVMDPIKGMAISNPNCKADDQVCVFGFKSDAIWRTNRGIELLSPRSFGHEINFTPIEDIEGIV</sequence>
<dbReference type="InterPro" id="IPR027479">
    <property type="entry name" value="S-Me-THD_N_sf"/>
</dbReference>
<organism evidence="3">
    <name type="scientific">marine metagenome</name>
    <dbReference type="NCBI Taxonomy" id="408172"/>
    <lineage>
        <taxon>unclassified sequences</taxon>
        <taxon>metagenomes</taxon>
        <taxon>ecological metagenomes</taxon>
    </lineage>
</organism>
<dbReference type="Pfam" id="PF20906">
    <property type="entry name" value="S-Me-THD_C"/>
    <property type="match status" value="1"/>
</dbReference>
<accession>A0A382CC40</accession>
<feature type="domain" description="S-Me-THD-like C-terminal" evidence="2">
    <location>
        <begin position="168"/>
        <end position="355"/>
    </location>
</feature>
<dbReference type="SUPFAM" id="SSF160991">
    <property type="entry name" value="CV3147-like"/>
    <property type="match status" value="1"/>
</dbReference>
<dbReference type="Pfam" id="PF06032">
    <property type="entry name" value="S-Me-THD_N"/>
    <property type="match status" value="1"/>
</dbReference>
<dbReference type="InterPro" id="IPR010318">
    <property type="entry name" value="S-Me-THD_N"/>
</dbReference>
<proteinExistence type="predicted"/>
<evidence type="ECO:0000313" key="3">
    <source>
        <dbReference type="EMBL" id="SVB23675.1"/>
    </source>
</evidence>
<dbReference type="Gene3D" id="3.40.1610.10">
    <property type="entry name" value="CV3147-like domain"/>
    <property type="match status" value="1"/>
</dbReference>
<dbReference type="InterPro" id="IPR024071">
    <property type="entry name" value="S-Me-THD_C_sf"/>
</dbReference>
<dbReference type="AlphaFoldDB" id="A0A382CC40"/>
<evidence type="ECO:0000259" key="2">
    <source>
        <dbReference type="Pfam" id="PF20906"/>
    </source>
</evidence>
<feature type="domain" description="S-Me-THD N-terminal" evidence="1">
    <location>
        <begin position="11"/>
        <end position="164"/>
    </location>
</feature>
<reference evidence="3" key="1">
    <citation type="submission" date="2018-05" db="EMBL/GenBank/DDBJ databases">
        <authorList>
            <person name="Lanie J.A."/>
            <person name="Ng W.-L."/>
            <person name="Kazmierczak K.M."/>
            <person name="Andrzejewski T.M."/>
            <person name="Davidsen T.M."/>
            <person name="Wayne K.J."/>
            <person name="Tettelin H."/>
            <person name="Glass J.I."/>
            <person name="Rusch D."/>
            <person name="Podicherti R."/>
            <person name="Tsui H.-C.T."/>
            <person name="Winkler M.E."/>
        </authorList>
    </citation>
    <scope>NUCLEOTIDE SEQUENCE</scope>
</reference>
<dbReference type="InterPro" id="IPR048350">
    <property type="entry name" value="S-Me-THD-like_C"/>
</dbReference>
<dbReference type="EMBL" id="UINC01033814">
    <property type="protein sequence ID" value="SVB23675.1"/>
    <property type="molecule type" value="Genomic_DNA"/>
</dbReference>
<gene>
    <name evidence="3" type="ORF">METZ01_LOCUS176529</name>
</gene>
<evidence type="ECO:0008006" key="4">
    <source>
        <dbReference type="Google" id="ProtNLM"/>
    </source>
</evidence>